<sequence>MKIKLKIDGEFKEFEKKDFCLKETIVAMKYLRDNEQARADMVGYGTDEQILKSMEIEAIAMSDIFDNQFTKDEFINGFKAVDRDLIEETIILALGNHEEEEKKEQSTLSEKPTNNSKGLFKGWFHKGTK</sequence>
<feature type="region of interest" description="Disordered" evidence="1">
    <location>
        <begin position="97"/>
        <end position="129"/>
    </location>
</feature>
<name>A0A430A593_9ENTE</name>
<gene>
    <name evidence="2" type="ORF">CBF31_09375</name>
</gene>
<dbReference type="AlphaFoldDB" id="A0A430A593"/>
<keyword evidence="3" id="KW-1185">Reference proteome</keyword>
<dbReference type="OrthoDB" id="2915540at2"/>
<comment type="caution">
    <text evidence="2">The sequence shown here is derived from an EMBL/GenBank/DDBJ whole genome shotgun (WGS) entry which is preliminary data.</text>
</comment>
<dbReference type="RefSeq" id="WP_126832377.1">
    <property type="nucleotide sequence ID" value="NZ_CBCRYB010000005.1"/>
</dbReference>
<dbReference type="Pfam" id="PF23857">
    <property type="entry name" value="Phage_TAC_19"/>
    <property type="match status" value="1"/>
</dbReference>
<evidence type="ECO:0008006" key="4">
    <source>
        <dbReference type="Google" id="ProtNLM"/>
    </source>
</evidence>
<reference evidence="2 3" key="1">
    <citation type="submission" date="2017-05" db="EMBL/GenBank/DDBJ databases">
        <title>Vagococcus spp. assemblies.</title>
        <authorList>
            <person name="Gulvik C.A."/>
        </authorList>
    </citation>
    <scope>NUCLEOTIDE SEQUENCE [LARGE SCALE GENOMIC DNA]</scope>
    <source>
        <strain evidence="2 3">CCUG 41755</strain>
    </source>
</reference>
<accession>A0A430A593</accession>
<protein>
    <recommendedName>
        <fullName evidence="4">Phage tail protein</fullName>
    </recommendedName>
</protein>
<dbReference type="Proteomes" id="UP000287101">
    <property type="component" value="Unassembled WGS sequence"/>
</dbReference>
<proteinExistence type="predicted"/>
<dbReference type="EMBL" id="NGJY01000004">
    <property type="protein sequence ID" value="RSU01967.1"/>
    <property type="molecule type" value="Genomic_DNA"/>
</dbReference>
<evidence type="ECO:0000313" key="3">
    <source>
        <dbReference type="Proteomes" id="UP000287101"/>
    </source>
</evidence>
<dbReference type="InterPro" id="IPR057006">
    <property type="entry name" value="Phage_TAC_19"/>
</dbReference>
<dbReference type="NCBIfam" id="NF047360">
    <property type="entry name" value="tail_chap_PVL"/>
    <property type="match status" value="1"/>
</dbReference>
<evidence type="ECO:0000256" key="1">
    <source>
        <dbReference type="SAM" id="MobiDB-lite"/>
    </source>
</evidence>
<organism evidence="2 3">
    <name type="scientific">Vagococcus fessus</name>
    <dbReference type="NCBI Taxonomy" id="120370"/>
    <lineage>
        <taxon>Bacteria</taxon>
        <taxon>Bacillati</taxon>
        <taxon>Bacillota</taxon>
        <taxon>Bacilli</taxon>
        <taxon>Lactobacillales</taxon>
        <taxon>Enterococcaceae</taxon>
        <taxon>Vagococcus</taxon>
    </lineage>
</organism>
<evidence type="ECO:0000313" key="2">
    <source>
        <dbReference type="EMBL" id="RSU01967.1"/>
    </source>
</evidence>
<feature type="compositionally biased region" description="Polar residues" evidence="1">
    <location>
        <begin position="106"/>
        <end position="117"/>
    </location>
</feature>